<comment type="caution">
    <text evidence="1">The sequence shown here is derived from an EMBL/GenBank/DDBJ whole genome shotgun (WGS) entry which is preliminary data.</text>
</comment>
<keyword evidence="2" id="KW-1185">Reference proteome</keyword>
<name>A0A2P5EX95_TREOI</name>
<dbReference type="Proteomes" id="UP000237000">
    <property type="component" value="Unassembled WGS sequence"/>
</dbReference>
<proteinExistence type="predicted"/>
<reference evidence="2" key="1">
    <citation type="submission" date="2016-06" db="EMBL/GenBank/DDBJ databases">
        <title>Parallel loss of symbiosis genes in relatives of nitrogen-fixing non-legume Parasponia.</title>
        <authorList>
            <person name="Van Velzen R."/>
            <person name="Holmer R."/>
            <person name="Bu F."/>
            <person name="Rutten L."/>
            <person name="Van Zeijl A."/>
            <person name="Liu W."/>
            <person name="Santuari L."/>
            <person name="Cao Q."/>
            <person name="Sharma T."/>
            <person name="Shen D."/>
            <person name="Roswanjaya Y."/>
            <person name="Wardhani T."/>
            <person name="Kalhor M.S."/>
            <person name="Jansen J."/>
            <person name="Van den Hoogen J."/>
            <person name="Gungor B."/>
            <person name="Hartog M."/>
            <person name="Hontelez J."/>
            <person name="Verver J."/>
            <person name="Yang W.-C."/>
            <person name="Schijlen E."/>
            <person name="Repin R."/>
            <person name="Schilthuizen M."/>
            <person name="Schranz E."/>
            <person name="Heidstra R."/>
            <person name="Miyata K."/>
            <person name="Fedorova E."/>
            <person name="Kohlen W."/>
            <person name="Bisseling T."/>
            <person name="Smit S."/>
            <person name="Geurts R."/>
        </authorList>
    </citation>
    <scope>NUCLEOTIDE SEQUENCE [LARGE SCALE GENOMIC DNA]</scope>
    <source>
        <strain evidence="2">cv. RG33-2</strain>
    </source>
</reference>
<gene>
    <name evidence="1" type="ORF">TorRG33x02_140070</name>
</gene>
<organism evidence="1 2">
    <name type="scientific">Trema orientale</name>
    <name type="common">Charcoal tree</name>
    <name type="synonym">Celtis orientalis</name>
    <dbReference type="NCBI Taxonomy" id="63057"/>
    <lineage>
        <taxon>Eukaryota</taxon>
        <taxon>Viridiplantae</taxon>
        <taxon>Streptophyta</taxon>
        <taxon>Embryophyta</taxon>
        <taxon>Tracheophyta</taxon>
        <taxon>Spermatophyta</taxon>
        <taxon>Magnoliopsida</taxon>
        <taxon>eudicotyledons</taxon>
        <taxon>Gunneridae</taxon>
        <taxon>Pentapetalae</taxon>
        <taxon>rosids</taxon>
        <taxon>fabids</taxon>
        <taxon>Rosales</taxon>
        <taxon>Cannabaceae</taxon>
        <taxon>Trema</taxon>
    </lineage>
</organism>
<accession>A0A2P5EX95</accession>
<sequence>MQVANNIPHCSKFNLKLLELDEARLCFKLKNFGTSRMGKARSTCNGLLLVNDKNHKKVLHEVN</sequence>
<evidence type="ECO:0000313" key="2">
    <source>
        <dbReference type="Proteomes" id="UP000237000"/>
    </source>
</evidence>
<dbReference type="InParanoid" id="A0A2P5EX95"/>
<protein>
    <submittedName>
        <fullName evidence="1">Uncharacterized protein</fullName>
    </submittedName>
</protein>
<evidence type="ECO:0000313" key="1">
    <source>
        <dbReference type="EMBL" id="PON90157.1"/>
    </source>
</evidence>
<dbReference type="AlphaFoldDB" id="A0A2P5EX95"/>
<dbReference type="EMBL" id="JXTC01000086">
    <property type="protein sequence ID" value="PON90157.1"/>
    <property type="molecule type" value="Genomic_DNA"/>
</dbReference>